<dbReference type="RefSeq" id="WP_264137899.1">
    <property type="nucleotide sequence ID" value="NZ_JAOYOD010000001.1"/>
</dbReference>
<dbReference type="Pfam" id="PF00144">
    <property type="entry name" value="Beta-lactamase"/>
    <property type="match status" value="1"/>
</dbReference>
<dbReference type="Gene3D" id="3.40.710.10">
    <property type="entry name" value="DD-peptidase/beta-lactamase superfamily"/>
    <property type="match status" value="1"/>
</dbReference>
<evidence type="ECO:0000256" key="1">
    <source>
        <dbReference type="ARBA" id="ARBA00022801"/>
    </source>
</evidence>
<name>A0ABT3CTP4_9BACT</name>
<keyword evidence="1 3" id="KW-0378">Hydrolase</keyword>
<keyword evidence="4" id="KW-1185">Reference proteome</keyword>
<feature type="domain" description="Beta-lactamase-related" evidence="2">
    <location>
        <begin position="503"/>
        <end position="853"/>
    </location>
</feature>
<dbReference type="InterPro" id="IPR012338">
    <property type="entry name" value="Beta-lactam/transpept-like"/>
</dbReference>
<protein>
    <submittedName>
        <fullName evidence="3">Serine hydrolase</fullName>
    </submittedName>
</protein>
<dbReference type="PANTHER" id="PTHR43283">
    <property type="entry name" value="BETA-LACTAMASE-RELATED"/>
    <property type="match status" value="1"/>
</dbReference>
<gene>
    <name evidence="3" type="ORF">N7U62_10390</name>
</gene>
<evidence type="ECO:0000259" key="2">
    <source>
        <dbReference type="Pfam" id="PF00144"/>
    </source>
</evidence>
<accession>A0ABT3CTP4</accession>
<comment type="caution">
    <text evidence="3">The sequence shown here is derived from an EMBL/GenBank/DDBJ whole genome shotgun (WGS) entry which is preliminary data.</text>
</comment>
<organism evidence="3 4">
    <name type="scientific">Reichenbachiella ulvae</name>
    <dbReference type="NCBI Taxonomy" id="2980104"/>
    <lineage>
        <taxon>Bacteria</taxon>
        <taxon>Pseudomonadati</taxon>
        <taxon>Bacteroidota</taxon>
        <taxon>Cytophagia</taxon>
        <taxon>Cytophagales</taxon>
        <taxon>Reichenbachiellaceae</taxon>
        <taxon>Reichenbachiella</taxon>
    </lineage>
</organism>
<dbReference type="Proteomes" id="UP001300692">
    <property type="component" value="Unassembled WGS sequence"/>
</dbReference>
<evidence type="ECO:0000313" key="4">
    <source>
        <dbReference type="Proteomes" id="UP001300692"/>
    </source>
</evidence>
<reference evidence="3 4" key="1">
    <citation type="submission" date="2022-10" db="EMBL/GenBank/DDBJ databases">
        <title>Comparative genomics and taxonomic characterization of three novel marine species of genus Reichenbachiella exhibiting antioxidant and polysaccharide degradation activities.</title>
        <authorList>
            <person name="Muhammad N."/>
            <person name="Lee Y.-J."/>
            <person name="Ko J."/>
            <person name="Kim S.-G."/>
        </authorList>
    </citation>
    <scope>NUCLEOTIDE SEQUENCE [LARGE SCALE GENOMIC DNA]</scope>
    <source>
        <strain evidence="3 4">ABR2-5</strain>
    </source>
</reference>
<evidence type="ECO:0000313" key="3">
    <source>
        <dbReference type="EMBL" id="MCV9387072.1"/>
    </source>
</evidence>
<dbReference type="GO" id="GO:0016787">
    <property type="term" value="F:hydrolase activity"/>
    <property type="evidence" value="ECO:0007669"/>
    <property type="project" value="UniProtKB-KW"/>
</dbReference>
<dbReference type="SUPFAM" id="SSF56601">
    <property type="entry name" value="beta-lactamase/transpeptidase-like"/>
    <property type="match status" value="1"/>
</dbReference>
<dbReference type="PANTHER" id="PTHR43283:SF11">
    <property type="entry name" value="BETA-LACTAMASE-RELATED DOMAIN-CONTAINING PROTEIN"/>
    <property type="match status" value="1"/>
</dbReference>
<dbReference type="InterPro" id="IPR001466">
    <property type="entry name" value="Beta-lactam-related"/>
</dbReference>
<dbReference type="InterPro" id="IPR050789">
    <property type="entry name" value="Diverse_Enzym_Activities"/>
</dbReference>
<sequence>MILLLLISCARFSSASEAEVDSLYANWNHNSSTVPLVSFDLNRFKDEELRQSILGLAINYEAGLVFIEDGEVDLVKDWVDQLHYGSPVTLVAAKSPKVFELPFEGGKELPSQLMVESLTDMSLIESLAYYHADLLHAMQIQVLHYDYLPEYYGASEWQKLKLYWSVLDQEGIKLSLGNGAAAFVSQYQKELPWQNMAFLESSVLADEQLTKKRPSRKFRKESGFNGLVVERYNRSSLTDSKTNQWDSGIDILRFDNFTNHHKAINQILASGIVKKSYFKNRLKKYYKLWVQFDRLEGSAIPLLPHQLHYQFQSQSIALVKDELDYYPIRDLNHQSFYIFSSSQNRQVLHQMVNKYKRSQMSELEPLLLPVDSFSQYIPLKSHLIIDLSSVVQLDLMQEYVEQIRALSQSYKVGVLYQGTPSNLKMLSQLSTLLWTSELGANSMSLMVQKVFGAEDVHGKIPGYLIGQGEPVGVSKRALGRLKYLSPQVMDLDVASLSKIDSIVNRGIVEQMFPGCQIIMVKNGAVVYDKSFGYLTYDSLEAVQWDHLYDIASVTKTTATVPMVMQEVAVGNFEIEGLVGDYSGIYGDTDKSKLVLRDLLAHQAGLRSYVPFWKYSSFLSDSGDFYYKKQIERRRFEYLSIDWQDSVSQWIANSTFNSLQQPDSSYKYLYSDLGFMMMKDLVEENEKQSIDLLVDSLFYQPLAMDFTGFNPLDRFPEWQIAPTELDLSFRNRLLRGEVHDRNAALLGGVSGHAGLFSNSNDLAKYMQMMLQKGSYGGTQYFDGELVELFTQESNDRYKRALGWDKPREEVHNASQYASDQSFGHSGFTGTLVWADPEYDLIYIFLSNRVYPDSRNTKLIKSNTRTKIHDLMYEAILSEEKIVNQKM</sequence>
<dbReference type="EMBL" id="JAOYOD010000001">
    <property type="protein sequence ID" value="MCV9387072.1"/>
    <property type="molecule type" value="Genomic_DNA"/>
</dbReference>
<proteinExistence type="predicted"/>